<name>A0ABP8W9B6_9MICO</name>
<accession>A0ABP8W9B6</accession>
<dbReference type="InterPro" id="IPR045017">
    <property type="entry name" value="DECR2-like"/>
</dbReference>
<dbReference type="Gene3D" id="3.40.50.720">
    <property type="entry name" value="NAD(P)-binding Rossmann-like Domain"/>
    <property type="match status" value="1"/>
</dbReference>
<evidence type="ECO:0000313" key="5">
    <source>
        <dbReference type="Proteomes" id="UP001501295"/>
    </source>
</evidence>
<feature type="domain" description="Ketoreductase" evidence="3">
    <location>
        <begin position="20"/>
        <end position="156"/>
    </location>
</feature>
<organism evidence="4 5">
    <name type="scientific">Frondihabitans cladoniiphilus</name>
    <dbReference type="NCBI Taxonomy" id="715785"/>
    <lineage>
        <taxon>Bacteria</taxon>
        <taxon>Bacillati</taxon>
        <taxon>Actinomycetota</taxon>
        <taxon>Actinomycetes</taxon>
        <taxon>Micrococcales</taxon>
        <taxon>Microbacteriaceae</taxon>
        <taxon>Frondihabitans</taxon>
    </lineage>
</organism>
<keyword evidence="1" id="KW-0521">NADP</keyword>
<dbReference type="PRINTS" id="PR00081">
    <property type="entry name" value="GDHRDH"/>
</dbReference>
<keyword evidence="5" id="KW-1185">Reference proteome</keyword>
<dbReference type="PANTHER" id="PTHR43296">
    <property type="entry name" value="PEROXISOMAL 2,4-DIENOYL-COA REDUCTASE"/>
    <property type="match status" value="1"/>
</dbReference>
<dbReference type="CDD" id="cd05369">
    <property type="entry name" value="TER_DECR_SDR_a"/>
    <property type="match status" value="1"/>
</dbReference>
<reference evidence="5" key="1">
    <citation type="journal article" date="2019" name="Int. J. Syst. Evol. Microbiol.">
        <title>The Global Catalogue of Microorganisms (GCM) 10K type strain sequencing project: providing services to taxonomists for standard genome sequencing and annotation.</title>
        <authorList>
            <consortium name="The Broad Institute Genomics Platform"/>
            <consortium name="The Broad Institute Genome Sequencing Center for Infectious Disease"/>
            <person name="Wu L."/>
            <person name="Ma J."/>
        </authorList>
    </citation>
    <scope>NUCLEOTIDE SEQUENCE [LARGE SCALE GENOMIC DNA]</scope>
    <source>
        <strain evidence="5">JCM 18956</strain>
    </source>
</reference>
<dbReference type="PANTHER" id="PTHR43296:SF2">
    <property type="entry name" value="PEROXISOMAL 2,4-DIENOYL-COA REDUCTASE [(3E)-ENOYL-COA-PRODUCING]"/>
    <property type="match status" value="1"/>
</dbReference>
<dbReference type="SMART" id="SM00822">
    <property type="entry name" value="PKS_KR"/>
    <property type="match status" value="1"/>
</dbReference>
<evidence type="ECO:0000259" key="3">
    <source>
        <dbReference type="SMART" id="SM00822"/>
    </source>
</evidence>
<protein>
    <submittedName>
        <fullName evidence="4">SDR family oxidoreductase</fullName>
    </submittedName>
</protein>
<comment type="caution">
    <text evidence="4">The sequence shown here is derived from an EMBL/GenBank/DDBJ whole genome shotgun (WGS) entry which is preliminary data.</text>
</comment>
<proteinExistence type="predicted"/>
<evidence type="ECO:0000256" key="1">
    <source>
        <dbReference type="ARBA" id="ARBA00022857"/>
    </source>
</evidence>
<sequence>MVHTWGMPNAVFSPSLLDGSRILVTGGGSGLGLAIATALRRHGAAVHLWGRRPGVLEAAADGIGATWESVDVRDAEAVELSVSRTWETDGPITGLVNSAAANFIAPTESLSPRAFRAVTSTVMDGSFFTTHALGKRWIDAGTAGSVVSLLTTWVDTGSAFVVPSAMAKAAVNAMTMSLAVEWARYGIRLNAIAPGPIPTDFAWDVLDPGSSSVIGATDVRGIPAGRHGTTTEVANLALFLLSDACDYLTGETVAMDGGQRLAGPGTFAGLTALSADDWAAIRERGKAAAAATKAQQQH</sequence>
<dbReference type="Proteomes" id="UP001501295">
    <property type="component" value="Unassembled WGS sequence"/>
</dbReference>
<dbReference type="Pfam" id="PF13561">
    <property type="entry name" value="adh_short_C2"/>
    <property type="match status" value="1"/>
</dbReference>
<dbReference type="InterPro" id="IPR057326">
    <property type="entry name" value="KR_dom"/>
</dbReference>
<dbReference type="InterPro" id="IPR036291">
    <property type="entry name" value="NAD(P)-bd_dom_sf"/>
</dbReference>
<dbReference type="RefSeq" id="WP_345377056.1">
    <property type="nucleotide sequence ID" value="NZ_BAABLM010000010.1"/>
</dbReference>
<gene>
    <name evidence="4" type="ORF">GCM10025780_33280</name>
</gene>
<dbReference type="EMBL" id="BAABLM010000010">
    <property type="protein sequence ID" value="GAA4684581.1"/>
    <property type="molecule type" value="Genomic_DNA"/>
</dbReference>
<keyword evidence="2" id="KW-0560">Oxidoreductase</keyword>
<evidence type="ECO:0000313" key="4">
    <source>
        <dbReference type="EMBL" id="GAA4684581.1"/>
    </source>
</evidence>
<dbReference type="InterPro" id="IPR002347">
    <property type="entry name" value="SDR_fam"/>
</dbReference>
<dbReference type="SUPFAM" id="SSF51735">
    <property type="entry name" value="NAD(P)-binding Rossmann-fold domains"/>
    <property type="match status" value="1"/>
</dbReference>
<evidence type="ECO:0000256" key="2">
    <source>
        <dbReference type="ARBA" id="ARBA00023002"/>
    </source>
</evidence>